<feature type="compositionally biased region" description="Basic and acidic residues" evidence="11">
    <location>
        <begin position="1"/>
        <end position="11"/>
    </location>
</feature>
<dbReference type="GO" id="GO:0010183">
    <property type="term" value="P:pollen tube guidance"/>
    <property type="evidence" value="ECO:0007669"/>
    <property type="project" value="UniProtKB-ARBA"/>
</dbReference>
<keyword evidence="9" id="KW-0472">Membrane</keyword>
<evidence type="ECO:0000256" key="2">
    <source>
        <dbReference type="ARBA" id="ARBA00008684"/>
    </source>
</evidence>
<gene>
    <name evidence="13" type="ORF">GOBAR_AA15898</name>
</gene>
<evidence type="ECO:0000256" key="8">
    <source>
        <dbReference type="ARBA" id="ARBA00022840"/>
    </source>
</evidence>
<keyword evidence="3" id="KW-1003">Cell membrane</keyword>
<evidence type="ECO:0000256" key="6">
    <source>
        <dbReference type="ARBA" id="ARBA00022741"/>
    </source>
</evidence>
<keyword evidence="6" id="KW-0547">Nucleotide-binding</keyword>
<evidence type="ECO:0000256" key="7">
    <source>
        <dbReference type="ARBA" id="ARBA00022777"/>
    </source>
</evidence>
<keyword evidence="8" id="KW-0067">ATP-binding</keyword>
<accession>A0A2P5XN68</accession>
<dbReference type="InterPro" id="IPR011009">
    <property type="entry name" value="Kinase-like_dom_sf"/>
</dbReference>
<evidence type="ECO:0000256" key="1">
    <source>
        <dbReference type="ARBA" id="ARBA00004193"/>
    </source>
</evidence>
<dbReference type="FunFam" id="3.30.200.20:FF:000266">
    <property type="entry name" value="probable serine/threonine-protein kinase RLCKVII"/>
    <property type="match status" value="1"/>
</dbReference>
<proteinExistence type="inferred from homology"/>
<dbReference type="GO" id="GO:0090404">
    <property type="term" value="C:pollen tube tip"/>
    <property type="evidence" value="ECO:0007669"/>
    <property type="project" value="UniProtKB-ARBA"/>
</dbReference>
<dbReference type="Proteomes" id="UP000239757">
    <property type="component" value="Unassembled WGS sequence"/>
</dbReference>
<evidence type="ECO:0000256" key="5">
    <source>
        <dbReference type="ARBA" id="ARBA00022679"/>
    </source>
</evidence>
<comment type="similarity">
    <text evidence="2">Belongs to the protein kinase superfamily. Ser/Thr protein kinase family.</text>
</comment>
<dbReference type="GO" id="GO:0005524">
    <property type="term" value="F:ATP binding"/>
    <property type="evidence" value="ECO:0007669"/>
    <property type="project" value="UniProtKB-KW"/>
</dbReference>
<evidence type="ECO:0000256" key="4">
    <source>
        <dbReference type="ARBA" id="ARBA00022527"/>
    </source>
</evidence>
<reference evidence="13 14" key="1">
    <citation type="submission" date="2015-01" db="EMBL/GenBank/DDBJ databases">
        <title>Genome of allotetraploid Gossypium barbadense reveals genomic plasticity and fiber elongation in cotton evolution.</title>
        <authorList>
            <person name="Chen X."/>
            <person name="Liu X."/>
            <person name="Zhao B."/>
            <person name="Zheng H."/>
            <person name="Hu Y."/>
            <person name="Lu G."/>
            <person name="Yang C."/>
            <person name="Chen J."/>
            <person name="Shan C."/>
            <person name="Zhang L."/>
            <person name="Zhou Y."/>
            <person name="Wang L."/>
            <person name="Guo W."/>
            <person name="Bai Y."/>
            <person name="Ruan J."/>
            <person name="Shangguan X."/>
            <person name="Mao Y."/>
            <person name="Jiang J."/>
            <person name="Zhu Y."/>
            <person name="Lei J."/>
            <person name="Kang H."/>
            <person name="Chen S."/>
            <person name="He X."/>
            <person name="Wang R."/>
            <person name="Wang Y."/>
            <person name="Chen J."/>
            <person name="Wang L."/>
            <person name="Yu S."/>
            <person name="Wang B."/>
            <person name="Wei J."/>
            <person name="Song S."/>
            <person name="Lu X."/>
            <person name="Gao Z."/>
            <person name="Gu W."/>
            <person name="Deng X."/>
            <person name="Ma D."/>
            <person name="Wang S."/>
            <person name="Liang W."/>
            <person name="Fang L."/>
            <person name="Cai C."/>
            <person name="Zhu X."/>
            <person name="Zhou B."/>
            <person name="Zhang Y."/>
            <person name="Chen Z."/>
            <person name="Xu S."/>
            <person name="Zhu R."/>
            <person name="Wang S."/>
            <person name="Zhang T."/>
            <person name="Zhao G."/>
        </authorList>
    </citation>
    <scope>NUCLEOTIDE SEQUENCE [LARGE SCALE GENOMIC DNA]</scope>
    <source>
        <strain evidence="14">cv. Xinhai21</strain>
        <tissue evidence="13">Leaf</tissue>
    </source>
</reference>
<evidence type="ECO:0000256" key="11">
    <source>
        <dbReference type="SAM" id="MobiDB-lite"/>
    </source>
</evidence>
<keyword evidence="7" id="KW-0418">Kinase</keyword>
<dbReference type="Gene3D" id="1.10.510.10">
    <property type="entry name" value="Transferase(Phosphotransferase) domain 1"/>
    <property type="match status" value="1"/>
</dbReference>
<keyword evidence="10" id="KW-0449">Lipoprotein</keyword>
<dbReference type="Pfam" id="PF07714">
    <property type="entry name" value="PK_Tyr_Ser-Thr"/>
    <property type="match status" value="1"/>
</dbReference>
<feature type="compositionally biased region" description="Basic and acidic residues" evidence="11">
    <location>
        <begin position="419"/>
        <end position="437"/>
    </location>
</feature>
<dbReference type="PANTHER" id="PTHR47985">
    <property type="entry name" value="OS07G0668900 PROTEIN"/>
    <property type="match status" value="1"/>
</dbReference>
<evidence type="ECO:0000259" key="12">
    <source>
        <dbReference type="PROSITE" id="PS50011"/>
    </source>
</evidence>
<feature type="compositionally biased region" description="Low complexity" evidence="11">
    <location>
        <begin position="445"/>
        <end position="486"/>
    </location>
</feature>
<dbReference type="SUPFAM" id="SSF56112">
    <property type="entry name" value="Protein kinase-like (PK-like)"/>
    <property type="match status" value="1"/>
</dbReference>
<sequence>MTHTAETENKEAPSTPAEYDNNSSIKAFNFRELASATKNFRQECLLGEGGLGKVYKGTIQATGQEVAVKQLDRNAMEGSNEFFVEVGQLSLLQHPNLVSVIGYCADGDQRLLVYEYMSGGSVQEHLHDIKPGGQPLDWVTRMKIAYGAAQGLQYLHEKTKPPIIYRDLKSSKVLLDDNFNPKLSNVGLDKLGSSADSKMPMQSRMMDNHGYNAPEYTKSGTATLMTDVYSFGVILLELISGRKPIDPSMPEDQQDLVAWAQPIFKEPKHFSQMADPLLEKRFPERGLNQAVAIAAMCVQEEAAARPLISDLASVLSFLSIATEENNIPATLPASISSKLNCISTKLNFLDGADAAGKTKAADSNVTPTIAEERSEDEEDGGSSARSSSADRGLTQQKSRNGDRTLSQKSSGRSLFSIDNDSRKSHSLSRKESNKASSDESDDGKSAASSSQRSGSGVSEGSSGDESGQKGSSLGHKSSKKLTSMSRKSSKMKESGSSRHRSSSSKKTSMKKNRQKSKKHSDDEEYESDDGKSAASSSQQSGSGVSEGSSGDESGQKGSSLGHKSSKKLTSMSRKSSKMKESGSSRHRSSSSKKASMKRNRQKSRKHSDDEGDDSPEGSQED</sequence>
<dbReference type="FunFam" id="1.10.510.10:FF:000032">
    <property type="entry name" value="Serine/threonine-protein kinase PBS1"/>
    <property type="match status" value="1"/>
</dbReference>
<dbReference type="PANTHER" id="PTHR47985:SF32">
    <property type="entry name" value="RECEPTOR-LIKE KINASE LIP2"/>
    <property type="match status" value="1"/>
</dbReference>
<evidence type="ECO:0000313" key="13">
    <source>
        <dbReference type="EMBL" id="PPS04767.1"/>
    </source>
</evidence>
<dbReference type="OrthoDB" id="994711at2759"/>
<dbReference type="PROSITE" id="PS50011">
    <property type="entry name" value="PROTEIN_KINASE_DOM"/>
    <property type="match status" value="1"/>
</dbReference>
<dbReference type="AlphaFoldDB" id="A0A2P5XN68"/>
<feature type="compositionally biased region" description="Low complexity" evidence="11">
    <location>
        <begin position="532"/>
        <end position="573"/>
    </location>
</feature>
<dbReference type="GO" id="GO:0005886">
    <property type="term" value="C:plasma membrane"/>
    <property type="evidence" value="ECO:0007669"/>
    <property type="project" value="UniProtKB-SubCell"/>
</dbReference>
<feature type="compositionally biased region" description="Low complexity" evidence="11">
    <location>
        <begin position="381"/>
        <end position="392"/>
    </location>
</feature>
<keyword evidence="4" id="KW-0723">Serine/threonine-protein kinase</keyword>
<name>A0A2P5XN68_GOSBA</name>
<evidence type="ECO:0000256" key="3">
    <source>
        <dbReference type="ARBA" id="ARBA00022475"/>
    </source>
</evidence>
<feature type="compositionally biased region" description="Basic residues" evidence="11">
    <location>
        <begin position="497"/>
        <end position="518"/>
    </location>
</feature>
<organism evidence="13 14">
    <name type="scientific">Gossypium barbadense</name>
    <name type="common">Sea Island cotton</name>
    <name type="synonym">Hibiscus barbadensis</name>
    <dbReference type="NCBI Taxonomy" id="3634"/>
    <lineage>
        <taxon>Eukaryota</taxon>
        <taxon>Viridiplantae</taxon>
        <taxon>Streptophyta</taxon>
        <taxon>Embryophyta</taxon>
        <taxon>Tracheophyta</taxon>
        <taxon>Spermatophyta</taxon>
        <taxon>Magnoliopsida</taxon>
        <taxon>eudicotyledons</taxon>
        <taxon>Gunneridae</taxon>
        <taxon>Pentapetalae</taxon>
        <taxon>rosids</taxon>
        <taxon>malvids</taxon>
        <taxon>Malvales</taxon>
        <taxon>Malvaceae</taxon>
        <taxon>Malvoideae</taxon>
        <taxon>Gossypium</taxon>
    </lineage>
</organism>
<feature type="region of interest" description="Disordered" evidence="11">
    <location>
        <begin position="1"/>
        <end position="21"/>
    </location>
</feature>
<dbReference type="GO" id="GO:0004674">
    <property type="term" value="F:protein serine/threonine kinase activity"/>
    <property type="evidence" value="ECO:0007669"/>
    <property type="project" value="UniProtKB-KW"/>
</dbReference>
<dbReference type="EMBL" id="KZ664551">
    <property type="protein sequence ID" value="PPS04767.1"/>
    <property type="molecule type" value="Genomic_DNA"/>
</dbReference>
<feature type="region of interest" description="Disordered" evidence="11">
    <location>
        <begin position="356"/>
        <end position="621"/>
    </location>
</feature>
<evidence type="ECO:0000256" key="10">
    <source>
        <dbReference type="ARBA" id="ARBA00023288"/>
    </source>
</evidence>
<evidence type="ECO:0000313" key="14">
    <source>
        <dbReference type="Proteomes" id="UP000239757"/>
    </source>
</evidence>
<dbReference type="Gene3D" id="3.30.200.20">
    <property type="entry name" value="Phosphorylase Kinase, domain 1"/>
    <property type="match status" value="1"/>
</dbReference>
<feature type="compositionally biased region" description="Polar residues" evidence="11">
    <location>
        <begin position="393"/>
        <end position="418"/>
    </location>
</feature>
<protein>
    <recommendedName>
        <fullName evidence="12">Protein kinase domain-containing protein</fullName>
    </recommendedName>
</protein>
<dbReference type="InterPro" id="IPR001245">
    <property type="entry name" value="Ser-Thr/Tyr_kinase_cat_dom"/>
</dbReference>
<dbReference type="InterPro" id="IPR000719">
    <property type="entry name" value="Prot_kinase_dom"/>
</dbReference>
<keyword evidence="5" id="KW-0808">Transferase</keyword>
<dbReference type="CDD" id="cd14066">
    <property type="entry name" value="STKc_IRAK"/>
    <property type="match status" value="1"/>
</dbReference>
<comment type="subcellular location">
    <subcellularLocation>
        <location evidence="1">Cell membrane</location>
        <topology evidence="1">Lipid-anchor</topology>
    </subcellularLocation>
</comment>
<feature type="compositionally biased region" description="Acidic residues" evidence="11">
    <location>
        <begin position="609"/>
        <end position="621"/>
    </location>
</feature>
<feature type="compositionally biased region" description="Basic residues" evidence="11">
    <location>
        <begin position="584"/>
        <end position="605"/>
    </location>
</feature>
<evidence type="ECO:0000256" key="9">
    <source>
        <dbReference type="ARBA" id="ARBA00023136"/>
    </source>
</evidence>
<feature type="domain" description="Protein kinase" evidence="12">
    <location>
        <begin position="40"/>
        <end position="318"/>
    </location>
</feature>